<keyword evidence="2" id="KW-1185">Reference proteome</keyword>
<sequence length="200" mass="22400">MGSSSTLSLSIELDCKSRVSEIGVPVPCHRTAFSVTFEIHHHVRLTRLYNGSGDTVETKTHAVNATTAEFRCIILIAGGTSRISQKLMELEVPLAFHQSIIVQIRGAAMYLLTRDMYVPGHAIYPMTVKIDRQTHRIVYLREGEEIEADEREQQPKGGELEVPVVAEPAVKANDDDNIVQMQSWRLSSLRAKKKSKWESA</sequence>
<reference evidence="1 2" key="1">
    <citation type="journal article" date="2023" name="Hortic Res">
        <title>Pangenome of water caltrop reveals structural variations and asymmetric subgenome divergence after allopolyploidization.</title>
        <authorList>
            <person name="Zhang X."/>
            <person name="Chen Y."/>
            <person name="Wang L."/>
            <person name="Yuan Y."/>
            <person name="Fang M."/>
            <person name="Shi L."/>
            <person name="Lu R."/>
            <person name="Comes H.P."/>
            <person name="Ma Y."/>
            <person name="Chen Y."/>
            <person name="Huang G."/>
            <person name="Zhou Y."/>
            <person name="Zheng Z."/>
            <person name="Qiu Y."/>
        </authorList>
    </citation>
    <scope>NUCLEOTIDE SEQUENCE [LARGE SCALE GENOMIC DNA]</scope>
    <source>
        <tissue evidence="1">Roots</tissue>
    </source>
</reference>
<evidence type="ECO:0000313" key="2">
    <source>
        <dbReference type="Proteomes" id="UP001345219"/>
    </source>
</evidence>
<name>A0AAN7PP92_9MYRT</name>
<accession>A0AAN7PP92</accession>
<dbReference type="Proteomes" id="UP001345219">
    <property type="component" value="Chromosome 16"/>
</dbReference>
<dbReference type="EMBL" id="JAXIOK010000016">
    <property type="protein sequence ID" value="KAK4751729.1"/>
    <property type="molecule type" value="Genomic_DNA"/>
</dbReference>
<evidence type="ECO:0000313" key="1">
    <source>
        <dbReference type="EMBL" id="KAK4751729.1"/>
    </source>
</evidence>
<gene>
    <name evidence="1" type="ORF">SAY87_020527</name>
</gene>
<organism evidence="1 2">
    <name type="scientific">Trapa incisa</name>
    <dbReference type="NCBI Taxonomy" id="236973"/>
    <lineage>
        <taxon>Eukaryota</taxon>
        <taxon>Viridiplantae</taxon>
        <taxon>Streptophyta</taxon>
        <taxon>Embryophyta</taxon>
        <taxon>Tracheophyta</taxon>
        <taxon>Spermatophyta</taxon>
        <taxon>Magnoliopsida</taxon>
        <taxon>eudicotyledons</taxon>
        <taxon>Gunneridae</taxon>
        <taxon>Pentapetalae</taxon>
        <taxon>rosids</taxon>
        <taxon>malvids</taxon>
        <taxon>Myrtales</taxon>
        <taxon>Lythraceae</taxon>
        <taxon>Trapa</taxon>
    </lineage>
</organism>
<proteinExistence type="predicted"/>
<comment type="caution">
    <text evidence="1">The sequence shown here is derived from an EMBL/GenBank/DDBJ whole genome shotgun (WGS) entry which is preliminary data.</text>
</comment>
<dbReference type="AlphaFoldDB" id="A0AAN7PP92"/>
<protein>
    <submittedName>
        <fullName evidence="1">Uncharacterized protein</fullName>
    </submittedName>
</protein>